<proteinExistence type="predicted"/>
<dbReference type="EMBL" id="LMVH01000001">
    <property type="protein sequence ID" value="KUL98986.1"/>
    <property type="molecule type" value="Genomic_DNA"/>
</dbReference>
<protein>
    <submittedName>
        <fullName evidence="1">Uncharacterized protein</fullName>
    </submittedName>
</protein>
<evidence type="ECO:0000313" key="2">
    <source>
        <dbReference type="Proteomes" id="UP000054800"/>
    </source>
</evidence>
<accession>A0A0X3Y322</accession>
<sequence>MWKLEKGNIVKCIISDTGELTLDKEYEILDIDTSISQVEVINDKGERKSYLWARFDKEAL</sequence>
<name>A0A0X3Y322_FUSNC</name>
<dbReference type="RefSeq" id="WP_059222731.1">
    <property type="nucleotide sequence ID" value="NZ_LMVH01000001.1"/>
</dbReference>
<dbReference type="Proteomes" id="UP000054800">
    <property type="component" value="Unassembled WGS sequence"/>
</dbReference>
<comment type="caution">
    <text evidence="1">The sequence shown here is derived from an EMBL/GenBank/DDBJ whole genome shotgun (WGS) entry which is preliminary data.</text>
</comment>
<gene>
    <name evidence="1" type="ORF">RO03_05500</name>
</gene>
<dbReference type="AlphaFoldDB" id="A0A0X3Y322"/>
<evidence type="ECO:0000313" key="1">
    <source>
        <dbReference type="EMBL" id="KUL98986.1"/>
    </source>
</evidence>
<organism evidence="1 2">
    <name type="scientific">Fusobacterium nucleatum subsp. nucleatum</name>
    <dbReference type="NCBI Taxonomy" id="76856"/>
    <lineage>
        <taxon>Bacteria</taxon>
        <taxon>Fusobacteriati</taxon>
        <taxon>Fusobacteriota</taxon>
        <taxon>Fusobacteriia</taxon>
        <taxon>Fusobacteriales</taxon>
        <taxon>Fusobacteriaceae</taxon>
        <taxon>Fusobacterium</taxon>
    </lineage>
</organism>
<reference evidence="1 2" key="1">
    <citation type="submission" date="2015-10" db="EMBL/GenBank/DDBJ databases">
        <authorList>
            <person name="Gilbert D.G."/>
        </authorList>
    </citation>
    <scope>NUCLEOTIDE SEQUENCE [LARGE SCALE GENOMIC DNA]</scope>
    <source>
        <strain evidence="1 2">ChDC F311</strain>
    </source>
</reference>